<dbReference type="Gene3D" id="1.10.10.10">
    <property type="entry name" value="Winged helix-like DNA-binding domain superfamily/Winged helix DNA-binding domain"/>
    <property type="match status" value="1"/>
</dbReference>
<dbReference type="SUPFAM" id="SSF53822">
    <property type="entry name" value="Periplasmic binding protein-like I"/>
    <property type="match status" value="1"/>
</dbReference>
<dbReference type="PANTHER" id="PTHR30146:SF109">
    <property type="entry name" value="HTH-TYPE TRANSCRIPTIONAL REGULATOR GALS"/>
    <property type="match status" value="1"/>
</dbReference>
<dbReference type="InterPro" id="IPR046335">
    <property type="entry name" value="LacI/GalR-like_sensor"/>
</dbReference>
<evidence type="ECO:0000259" key="4">
    <source>
        <dbReference type="PROSITE" id="PS50949"/>
    </source>
</evidence>
<keyword evidence="6" id="KW-1185">Reference proteome</keyword>
<evidence type="ECO:0000256" key="2">
    <source>
        <dbReference type="ARBA" id="ARBA00023125"/>
    </source>
</evidence>
<evidence type="ECO:0000256" key="1">
    <source>
        <dbReference type="ARBA" id="ARBA00023015"/>
    </source>
</evidence>
<sequence length="370" mass="40974">MVELLKMISKDMNGGTDKRASADDIYLSLRKIITSSSLKSGKLPTVSDLSVCYSANYRTVKSALARLEGEGYIDYKPNIGAIVKSKKEIVYIQWEDNPFCGLISEGIRNFVNEKTDLELTVVNAQRKHSLARDSIESFIGHMDGLIVMPFDRLGYEESLGRIAAAGVQIVCVDRELAGVNAGSVTSDDFGGAFAAVSHLLEKHNQPVFYVGNTGEPSSSENRYRGWRSAMETHGYFDCDKYFIDIGVRESVLSEKHQSSREFEIIAAERLFNENRLDSYSVFAVNDYAANRVYESAFSRGYRIGEDVFVAGFGNLPFCNKLPTPLTSVKQCPVELGCDAAKMLYMQINGQISRPVHKVMPTTLVVRASSG</sequence>
<dbReference type="Proteomes" id="UP000188181">
    <property type="component" value="Chromosome"/>
</dbReference>
<gene>
    <name evidence="5" type="primary">degA_3</name>
    <name evidence="5" type="ORF">SMSP2_01738</name>
</gene>
<dbReference type="PANTHER" id="PTHR30146">
    <property type="entry name" value="LACI-RELATED TRANSCRIPTIONAL REPRESSOR"/>
    <property type="match status" value="1"/>
</dbReference>
<dbReference type="SUPFAM" id="SSF46785">
    <property type="entry name" value="Winged helix' DNA-binding domain"/>
    <property type="match status" value="1"/>
</dbReference>
<reference evidence="6" key="1">
    <citation type="submission" date="2017-02" db="EMBL/GenBank/DDBJ databases">
        <title>Comparative genomics and description of representatives of a novel lineage of planctomycetes thriving in anoxic sediments.</title>
        <authorList>
            <person name="Spring S."/>
            <person name="Bunk B."/>
            <person name="Sproer C."/>
        </authorList>
    </citation>
    <scope>NUCLEOTIDE SEQUENCE [LARGE SCALE GENOMIC DNA]</scope>
    <source>
        <strain evidence="6">SM-Chi-D1</strain>
    </source>
</reference>
<dbReference type="CDD" id="cd06267">
    <property type="entry name" value="PBP1_LacI_sugar_binding-like"/>
    <property type="match status" value="1"/>
</dbReference>
<dbReference type="PROSITE" id="PS50949">
    <property type="entry name" value="HTH_GNTR"/>
    <property type="match status" value="1"/>
</dbReference>
<dbReference type="STRING" id="1851148.SMSP2_01738"/>
<proteinExistence type="predicted"/>
<organism evidence="5 6">
    <name type="scientific">Limihaloglobus sulfuriphilus</name>
    <dbReference type="NCBI Taxonomy" id="1851148"/>
    <lineage>
        <taxon>Bacteria</taxon>
        <taxon>Pseudomonadati</taxon>
        <taxon>Planctomycetota</taxon>
        <taxon>Phycisphaerae</taxon>
        <taxon>Sedimentisphaerales</taxon>
        <taxon>Sedimentisphaeraceae</taxon>
        <taxon>Limihaloglobus</taxon>
    </lineage>
</organism>
<evidence type="ECO:0000313" key="5">
    <source>
        <dbReference type="EMBL" id="AQQ71365.1"/>
    </source>
</evidence>
<dbReference type="InterPro" id="IPR036390">
    <property type="entry name" value="WH_DNA-bd_sf"/>
</dbReference>
<feature type="domain" description="HTH gntR-type" evidence="4">
    <location>
        <begin position="19"/>
        <end position="86"/>
    </location>
</feature>
<name>A0A1Q2MF83_9BACT</name>
<accession>A0A1Q2MF83</accession>
<keyword evidence="3" id="KW-0804">Transcription</keyword>
<keyword evidence="1" id="KW-0805">Transcription regulation</keyword>
<dbReference type="InterPro" id="IPR036388">
    <property type="entry name" value="WH-like_DNA-bd_sf"/>
</dbReference>
<dbReference type="GO" id="GO:0003700">
    <property type="term" value="F:DNA-binding transcription factor activity"/>
    <property type="evidence" value="ECO:0007669"/>
    <property type="project" value="InterPro"/>
</dbReference>
<dbReference type="EMBL" id="CP019646">
    <property type="protein sequence ID" value="AQQ71365.1"/>
    <property type="molecule type" value="Genomic_DNA"/>
</dbReference>
<evidence type="ECO:0000256" key="3">
    <source>
        <dbReference type="ARBA" id="ARBA00023163"/>
    </source>
</evidence>
<dbReference type="InterPro" id="IPR000524">
    <property type="entry name" value="Tscrpt_reg_HTH_GntR"/>
</dbReference>
<dbReference type="GO" id="GO:0000976">
    <property type="term" value="F:transcription cis-regulatory region binding"/>
    <property type="evidence" value="ECO:0007669"/>
    <property type="project" value="TreeGrafter"/>
</dbReference>
<evidence type="ECO:0000313" key="6">
    <source>
        <dbReference type="Proteomes" id="UP000188181"/>
    </source>
</evidence>
<dbReference type="KEGG" id="pbas:SMSP2_01738"/>
<dbReference type="InterPro" id="IPR028082">
    <property type="entry name" value="Peripla_BP_I"/>
</dbReference>
<keyword evidence="2" id="KW-0238">DNA-binding</keyword>
<protein>
    <submittedName>
        <fullName evidence="5">Degradation activator</fullName>
    </submittedName>
</protein>
<dbReference type="Gene3D" id="3.40.50.2300">
    <property type="match status" value="2"/>
</dbReference>
<dbReference type="Pfam" id="PF13377">
    <property type="entry name" value="Peripla_BP_3"/>
    <property type="match status" value="1"/>
</dbReference>
<dbReference type="AlphaFoldDB" id="A0A1Q2MF83"/>